<dbReference type="InterPro" id="IPR012951">
    <property type="entry name" value="BBE"/>
</dbReference>
<dbReference type="InterPro" id="IPR036318">
    <property type="entry name" value="FAD-bd_PCMH-like_sf"/>
</dbReference>
<proteinExistence type="inferred from homology"/>
<dbReference type="PANTHER" id="PTHR13878:SF91">
    <property type="entry name" value="FAD BINDING DOMAIN PROTEIN (AFU_ORTHOLOGUE AFUA_6G12070)-RELATED"/>
    <property type="match status" value="1"/>
</dbReference>
<dbReference type="Pfam" id="PF08031">
    <property type="entry name" value="BBE"/>
    <property type="match status" value="1"/>
</dbReference>
<dbReference type="AlphaFoldDB" id="A0AAV9JA73"/>
<dbReference type="SUPFAM" id="SSF56176">
    <property type="entry name" value="FAD-binding/transporter-associated domain-like"/>
    <property type="match status" value="1"/>
</dbReference>
<dbReference type="GO" id="GO:0050660">
    <property type="term" value="F:flavin adenine dinucleotide binding"/>
    <property type="evidence" value="ECO:0007669"/>
    <property type="project" value="InterPro"/>
</dbReference>
<protein>
    <recommendedName>
        <fullName evidence="3">Berberine/berberine-like domain-containing protein</fullName>
    </recommendedName>
</protein>
<evidence type="ECO:0000256" key="1">
    <source>
        <dbReference type="ARBA" id="ARBA00005466"/>
    </source>
</evidence>
<dbReference type="GO" id="GO:0016491">
    <property type="term" value="F:oxidoreductase activity"/>
    <property type="evidence" value="ECO:0007669"/>
    <property type="project" value="UniProtKB-KW"/>
</dbReference>
<keyword evidence="2" id="KW-0560">Oxidoreductase</keyword>
<gene>
    <name evidence="4" type="ORF">LTR36_007405</name>
</gene>
<dbReference type="InterPro" id="IPR016169">
    <property type="entry name" value="FAD-bd_PCMH_sub2"/>
</dbReference>
<feature type="domain" description="Berberine/berberine-like" evidence="3">
    <location>
        <begin position="415"/>
        <end position="456"/>
    </location>
</feature>
<accession>A0AAV9JA73</accession>
<dbReference type="InterPro" id="IPR050432">
    <property type="entry name" value="FAD-linked_Oxidoreductases_BP"/>
</dbReference>
<comment type="caution">
    <text evidence="4">The sequence shown here is derived from an EMBL/GenBank/DDBJ whole genome shotgun (WGS) entry which is preliminary data.</text>
</comment>
<name>A0AAV9JA73_9PEZI</name>
<dbReference type="Gene3D" id="3.40.462.20">
    <property type="match status" value="1"/>
</dbReference>
<keyword evidence="5" id="KW-1185">Reference proteome</keyword>
<dbReference type="Proteomes" id="UP001324427">
    <property type="component" value="Unassembled WGS sequence"/>
</dbReference>
<evidence type="ECO:0000259" key="3">
    <source>
        <dbReference type="Pfam" id="PF08031"/>
    </source>
</evidence>
<dbReference type="PANTHER" id="PTHR13878">
    <property type="entry name" value="GULONOLACTONE OXIDASE"/>
    <property type="match status" value="1"/>
</dbReference>
<evidence type="ECO:0000313" key="5">
    <source>
        <dbReference type="Proteomes" id="UP001324427"/>
    </source>
</evidence>
<comment type="similarity">
    <text evidence="1">Belongs to the oxygen-dependent FAD-linked oxidoreductase family.</text>
</comment>
<evidence type="ECO:0000313" key="4">
    <source>
        <dbReference type="EMBL" id="KAK4541696.1"/>
    </source>
</evidence>
<sequence length="475" mass="51330">MVDEDWSNSTFQQQFPVGYSYPTFQACPPVNASAGERATGNCSLGDAPVCTVNATSYEHVAAGIAFAKKQNLRLVVRDTGHDLLGRSAGYGSLQVWIKYLRTGITYHETFTQAGSPWTGSAFTIGGADQVLQARVVLANGSLVTASPTENTAALFFAIRGGGPGTYGVVVETTVKAWPTVSVVAQTLAFAPLTTDDLPAFMAALVDLYQAFPSLAKAGWSGYGTWSTASAVPVFSNFLVAYAHTIANFGSTLNASQSSFRPTLEKLLVHNGTKMYVYLQYTEVPTYAAYYNAFSGVEPAAGTFGAVGSRFLDEKALTGNRTALMHMLNITAGAPDQYTSNTVEFFGAPYNSQIAVDGRTPPVSAVNPAWRSMVVHQIVSRGWTQNTTQAVVDSVHHDITYVKEAALKKLAPETGCYMNEADRLDPDWQEDFYGSHYGKLESIKREYDPEDVFYCPTCVGSERYTVKASVQLCRTG</sequence>
<dbReference type="EMBL" id="JAVFHQ010000049">
    <property type="protein sequence ID" value="KAK4541696.1"/>
    <property type="molecule type" value="Genomic_DNA"/>
</dbReference>
<evidence type="ECO:0000256" key="2">
    <source>
        <dbReference type="ARBA" id="ARBA00023002"/>
    </source>
</evidence>
<reference evidence="4 5" key="1">
    <citation type="submission" date="2021-11" db="EMBL/GenBank/DDBJ databases">
        <title>Black yeast isolated from Biological Soil Crust.</title>
        <authorList>
            <person name="Kurbessoian T."/>
        </authorList>
    </citation>
    <scope>NUCLEOTIDE SEQUENCE [LARGE SCALE GENOMIC DNA]</scope>
    <source>
        <strain evidence="4 5">CCFEE 5522</strain>
    </source>
</reference>
<organism evidence="4 5">
    <name type="scientific">Oleoguttula mirabilis</name>
    <dbReference type="NCBI Taxonomy" id="1507867"/>
    <lineage>
        <taxon>Eukaryota</taxon>
        <taxon>Fungi</taxon>
        <taxon>Dikarya</taxon>
        <taxon>Ascomycota</taxon>
        <taxon>Pezizomycotina</taxon>
        <taxon>Dothideomycetes</taxon>
        <taxon>Dothideomycetidae</taxon>
        <taxon>Mycosphaerellales</taxon>
        <taxon>Teratosphaeriaceae</taxon>
        <taxon>Oleoguttula</taxon>
    </lineage>
</organism>
<dbReference type="Gene3D" id="3.30.465.10">
    <property type="match status" value="2"/>
</dbReference>